<reference evidence="1" key="1">
    <citation type="submission" date="2020-04" db="EMBL/GenBank/DDBJ databases">
        <authorList>
            <person name="Chiriac C."/>
            <person name="Salcher M."/>
            <person name="Ghai R."/>
            <person name="Kavagutti S V."/>
        </authorList>
    </citation>
    <scope>NUCLEOTIDE SEQUENCE</scope>
</reference>
<sequence length="167" mass="18199">MLLSIHDDPTQAAIFQMEDLNAEISSLPKPELFFPDDFEDLMGDIAAAKAATIPERKVRVTLLAKIKAGLAAGVINPLEFTSAANFSYNRHTDAILKLAIAQDVEALTAYEVKGVNTYAKAIRAYRDLLIEHVEKKLAFERSVMATLKKQAAASKAKAKVAAKKKAV</sequence>
<evidence type="ECO:0000313" key="1">
    <source>
        <dbReference type="EMBL" id="CAB4122306.1"/>
    </source>
</evidence>
<dbReference type="EMBL" id="LR796164">
    <property type="protein sequence ID" value="CAB4122306.1"/>
    <property type="molecule type" value="Genomic_DNA"/>
</dbReference>
<gene>
    <name evidence="1" type="ORF">UFOVP36_29</name>
</gene>
<name>A0A6J5KMA1_9CAUD</name>
<protein>
    <submittedName>
        <fullName evidence="1">Uncharacterized protein</fullName>
    </submittedName>
</protein>
<accession>A0A6J5KMA1</accession>
<proteinExistence type="predicted"/>
<organism evidence="1">
    <name type="scientific">uncultured Caudovirales phage</name>
    <dbReference type="NCBI Taxonomy" id="2100421"/>
    <lineage>
        <taxon>Viruses</taxon>
        <taxon>Duplodnaviria</taxon>
        <taxon>Heunggongvirae</taxon>
        <taxon>Uroviricota</taxon>
        <taxon>Caudoviricetes</taxon>
        <taxon>Peduoviridae</taxon>
        <taxon>Maltschvirus</taxon>
        <taxon>Maltschvirus maltsch</taxon>
    </lineage>
</organism>